<sequence>MCAWCVTVPEIVNLPGSLAKRNQCLVVGSVLHSIVVLMLRGDVSKMNYVHCRRGILLAWGTMILNEYNVDKYVNKGKGKSIVCRRNREQKQDFSCAQKNSSLTTEGTVPHQQTIDISLS</sequence>
<accession>A0A167QTC5</accession>
<dbReference type="RefSeq" id="XP_018298288.1">
    <property type="nucleotide sequence ID" value="XM_018440465.1"/>
</dbReference>
<evidence type="ECO:0000313" key="1">
    <source>
        <dbReference type="EMBL" id="OAD80248.1"/>
    </source>
</evidence>
<evidence type="ECO:0000313" key="2">
    <source>
        <dbReference type="Proteomes" id="UP000077315"/>
    </source>
</evidence>
<name>A0A167QTC5_PHYB8</name>
<gene>
    <name evidence="1" type="ORF">PHYBLDRAFT_59276</name>
</gene>
<dbReference type="InParanoid" id="A0A167QTC5"/>
<proteinExistence type="predicted"/>
<dbReference type="VEuPathDB" id="FungiDB:PHYBLDRAFT_59276"/>
<keyword evidence="2" id="KW-1185">Reference proteome</keyword>
<dbReference type="Proteomes" id="UP000077315">
    <property type="component" value="Unassembled WGS sequence"/>
</dbReference>
<dbReference type="AlphaFoldDB" id="A0A167QTC5"/>
<dbReference type="GeneID" id="29001371"/>
<organism evidence="1 2">
    <name type="scientific">Phycomyces blakesleeanus (strain ATCC 8743b / DSM 1359 / FGSC 10004 / NBRC 33097 / NRRL 1555)</name>
    <dbReference type="NCBI Taxonomy" id="763407"/>
    <lineage>
        <taxon>Eukaryota</taxon>
        <taxon>Fungi</taxon>
        <taxon>Fungi incertae sedis</taxon>
        <taxon>Mucoromycota</taxon>
        <taxon>Mucoromycotina</taxon>
        <taxon>Mucoromycetes</taxon>
        <taxon>Mucorales</taxon>
        <taxon>Phycomycetaceae</taxon>
        <taxon>Phycomyces</taxon>
    </lineage>
</organism>
<dbReference type="EMBL" id="KV440972">
    <property type="protein sequence ID" value="OAD80248.1"/>
    <property type="molecule type" value="Genomic_DNA"/>
</dbReference>
<protein>
    <submittedName>
        <fullName evidence="1">Uncharacterized protein</fullName>
    </submittedName>
</protein>
<reference evidence="2" key="1">
    <citation type="submission" date="2015-06" db="EMBL/GenBank/DDBJ databases">
        <title>Expansion of signal transduction pathways in fungi by whole-genome duplication.</title>
        <authorList>
            <consortium name="DOE Joint Genome Institute"/>
            <person name="Corrochano L.M."/>
            <person name="Kuo A."/>
            <person name="Marcet-Houben M."/>
            <person name="Polaino S."/>
            <person name="Salamov A."/>
            <person name="Villalobos J.M."/>
            <person name="Alvarez M.I."/>
            <person name="Avalos J."/>
            <person name="Benito E.P."/>
            <person name="Benoit I."/>
            <person name="Burger G."/>
            <person name="Camino L.P."/>
            <person name="Canovas D."/>
            <person name="Cerda-Olmedo E."/>
            <person name="Cheng J.-F."/>
            <person name="Dominguez A."/>
            <person name="Elias M."/>
            <person name="Eslava A.P."/>
            <person name="Glaser F."/>
            <person name="Grimwood J."/>
            <person name="Gutierrez G."/>
            <person name="Heitman J."/>
            <person name="Henrissat B."/>
            <person name="Iturriaga E.A."/>
            <person name="Lang B.F."/>
            <person name="Lavin J.L."/>
            <person name="Lee S."/>
            <person name="Li W."/>
            <person name="Lindquist E."/>
            <person name="Lopez-Garcia S."/>
            <person name="Luque E.M."/>
            <person name="Marcos A.T."/>
            <person name="Martin J."/>
            <person name="McCluskey K."/>
            <person name="Medina H.R."/>
            <person name="Miralles-Duran A."/>
            <person name="Miyazaki A."/>
            <person name="Munoz-Torres E."/>
            <person name="Oguiza J.A."/>
            <person name="Ohm R."/>
            <person name="Olmedo M."/>
            <person name="Orejas M."/>
            <person name="Ortiz-Castellanos L."/>
            <person name="Pisabarro A.G."/>
            <person name="Rodriguez-Romero J."/>
            <person name="Ruiz-Herrera J."/>
            <person name="Ruiz-Vazquez R."/>
            <person name="Sanz C."/>
            <person name="Schackwitz W."/>
            <person name="Schmutz J."/>
            <person name="Shahriari M."/>
            <person name="Shelest E."/>
            <person name="Silva-Franco F."/>
            <person name="Soanes D."/>
            <person name="Syed K."/>
            <person name="Tagua V.G."/>
            <person name="Talbot N.J."/>
            <person name="Thon M."/>
            <person name="De vries R.P."/>
            <person name="Wiebenga A."/>
            <person name="Yadav J.S."/>
            <person name="Braun E.L."/>
            <person name="Baker S."/>
            <person name="Garre V."/>
            <person name="Horwitz B."/>
            <person name="Torres-Martinez S."/>
            <person name="Idnurm A."/>
            <person name="Herrera-Estrella A."/>
            <person name="Gabaldon T."/>
            <person name="Grigoriev I.V."/>
        </authorList>
    </citation>
    <scope>NUCLEOTIDE SEQUENCE [LARGE SCALE GENOMIC DNA]</scope>
    <source>
        <strain evidence="2">NRRL 1555(-)</strain>
    </source>
</reference>